<evidence type="ECO:0000313" key="1">
    <source>
        <dbReference type="EMBL" id="MBM7585403.1"/>
    </source>
</evidence>
<organism evidence="1 2">
    <name type="scientific">Rossellomorea pakistanensis</name>
    <dbReference type="NCBI Taxonomy" id="992288"/>
    <lineage>
        <taxon>Bacteria</taxon>
        <taxon>Bacillati</taxon>
        <taxon>Bacillota</taxon>
        <taxon>Bacilli</taxon>
        <taxon>Bacillales</taxon>
        <taxon>Bacillaceae</taxon>
        <taxon>Rossellomorea</taxon>
    </lineage>
</organism>
<gene>
    <name evidence="1" type="ORF">JOC86_001945</name>
</gene>
<sequence>MYKIGLVGLKTSIEQIIELAEEYKYKLEFISFPYVTTDEIKKMVEENNSYVHAWLFSGPIPYEIAKKTIGTDKIMVHAPATESGFYHSLLEMIYEQGKIIKELSIDAMSLNAMSSINIVEEAVPQLNIKPLKIHTKVFEADVDLNDLLHFHLNLWNEGKTEGAFSCFPSVCEALREKGVPAYRMSISKMEIQQTLRILYEKVKASYFKDTQIGVEIIEVEYFNRVAEEMKTPYHLQYLELRLKEMLIQLCQKINGSFSEKGNGIYMIFSSRGAIEQEINTLEDTIQNLAFEAGTPVAVGIGFGETAYSAETNAFRAIQHSKEMKKREIVIVQDDGKIVESPGKQKELHYTSRTYNERLLEKLKKGNIGVKTYKKIVALIRRMGWREFTTKELATHLEMTERNVRRIVASMCEVELAQCVGEKAHPTRGRPSKIYRLL</sequence>
<dbReference type="EMBL" id="JAFBDZ010000002">
    <property type="protein sequence ID" value="MBM7585403.1"/>
    <property type="molecule type" value="Genomic_DNA"/>
</dbReference>
<keyword evidence="2" id="KW-1185">Reference proteome</keyword>
<comment type="caution">
    <text evidence="1">The sequence shown here is derived from an EMBL/GenBank/DDBJ whole genome shotgun (WGS) entry which is preliminary data.</text>
</comment>
<name>A0ABS2NC40_9BACI</name>
<protein>
    <submittedName>
        <fullName evidence="1">Transcription initiation factor IIE alpha subunit</fullName>
    </submittedName>
</protein>
<dbReference type="InterPro" id="IPR043128">
    <property type="entry name" value="Rev_trsase/Diguanyl_cyclase"/>
</dbReference>
<evidence type="ECO:0000313" key="2">
    <source>
        <dbReference type="Proteomes" id="UP001646157"/>
    </source>
</evidence>
<accession>A0ABS2NC40</accession>
<dbReference type="RefSeq" id="WP_205171228.1">
    <property type="nucleotide sequence ID" value="NZ_JAFBDZ010000002.1"/>
</dbReference>
<dbReference type="Gene3D" id="3.30.70.270">
    <property type="match status" value="1"/>
</dbReference>
<proteinExistence type="predicted"/>
<reference evidence="1 2" key="1">
    <citation type="submission" date="2021-01" db="EMBL/GenBank/DDBJ databases">
        <title>Genomic Encyclopedia of Type Strains, Phase IV (KMG-IV): sequencing the most valuable type-strain genomes for metagenomic binning, comparative biology and taxonomic classification.</title>
        <authorList>
            <person name="Goeker M."/>
        </authorList>
    </citation>
    <scope>NUCLEOTIDE SEQUENCE [LARGE SCALE GENOMIC DNA]</scope>
    <source>
        <strain evidence="1 2">DSM 24834</strain>
    </source>
</reference>
<dbReference type="Proteomes" id="UP001646157">
    <property type="component" value="Unassembled WGS sequence"/>
</dbReference>